<dbReference type="Proteomes" id="UP000019151">
    <property type="component" value="Chromosome"/>
</dbReference>
<evidence type="ECO:0000313" key="3">
    <source>
        <dbReference type="Proteomes" id="UP000019151"/>
    </source>
</evidence>
<keyword evidence="3" id="KW-1185">Reference proteome</keyword>
<dbReference type="STRING" id="861299.J421_2759"/>
<evidence type="ECO:0008006" key="4">
    <source>
        <dbReference type="Google" id="ProtNLM"/>
    </source>
</evidence>
<dbReference type="InParanoid" id="W0RHQ5"/>
<dbReference type="HOGENOM" id="CLU_1382391_0_0_0"/>
<gene>
    <name evidence="2" type="ORF">J421_2759</name>
</gene>
<feature type="compositionally biased region" description="Gly residues" evidence="1">
    <location>
        <begin position="21"/>
        <end position="47"/>
    </location>
</feature>
<accession>W0RHQ5</accession>
<protein>
    <recommendedName>
        <fullName evidence="4">LTXXQ motif family protein</fullName>
    </recommendedName>
</protein>
<feature type="region of interest" description="Disordered" evidence="1">
    <location>
        <begin position="155"/>
        <end position="197"/>
    </location>
</feature>
<dbReference type="KEGG" id="gba:J421_2759"/>
<dbReference type="EMBL" id="CP007128">
    <property type="protein sequence ID" value="AHG90296.1"/>
    <property type="molecule type" value="Genomic_DNA"/>
</dbReference>
<reference evidence="2 3" key="1">
    <citation type="journal article" date="2014" name="Genome Announc.">
        <title>Genome Sequence and Methylome of Soil Bacterium Gemmatirosa kalamazoonensis KBS708T, a Member of the Rarely Cultivated Gemmatimonadetes Phylum.</title>
        <authorList>
            <person name="Debruyn J.M."/>
            <person name="Radosevich M."/>
            <person name="Wommack K.E."/>
            <person name="Polson S.W."/>
            <person name="Hauser L.J."/>
            <person name="Fawaz M.N."/>
            <person name="Korlach J."/>
            <person name="Tsai Y.C."/>
        </authorList>
    </citation>
    <scope>NUCLEOTIDE SEQUENCE [LARGE SCALE GENOMIC DNA]</scope>
    <source>
        <strain evidence="2 3">KBS708</strain>
    </source>
</reference>
<dbReference type="AlphaFoldDB" id="W0RHQ5"/>
<organism evidence="2 3">
    <name type="scientific">Gemmatirosa kalamazoonensis</name>
    <dbReference type="NCBI Taxonomy" id="861299"/>
    <lineage>
        <taxon>Bacteria</taxon>
        <taxon>Pseudomonadati</taxon>
        <taxon>Gemmatimonadota</taxon>
        <taxon>Gemmatimonadia</taxon>
        <taxon>Gemmatimonadales</taxon>
        <taxon>Gemmatimonadaceae</taxon>
        <taxon>Gemmatirosa</taxon>
    </lineage>
</organism>
<name>W0RHQ5_9BACT</name>
<evidence type="ECO:0000256" key="1">
    <source>
        <dbReference type="SAM" id="MobiDB-lite"/>
    </source>
</evidence>
<evidence type="ECO:0000313" key="2">
    <source>
        <dbReference type="EMBL" id="AHG90296.1"/>
    </source>
</evidence>
<proteinExistence type="predicted"/>
<feature type="region of interest" description="Disordered" evidence="1">
    <location>
        <begin position="21"/>
        <end position="53"/>
    </location>
</feature>
<dbReference type="PATRIC" id="fig|861299.3.peg.2810"/>
<sequence>MVAALLGAIVALPSSARAQFGGRGGLGGAGRGGMGRRGGMGGRGEGMPGAARRTEPLVNSVDLILKHGTELALTDSQVVRLQRVKSHQDSAIEVVKLRLDSLPGRRGGAAEGGDPMAARDRMQARGEAMMAYRAVLKQGRDDAFGLLEKKQRKQAEKFESALKKEMQEAEPAGERDWGGRRAGADNPLSQRDLHVHS</sequence>
<feature type="compositionally biased region" description="Basic and acidic residues" evidence="1">
    <location>
        <begin position="155"/>
        <end position="183"/>
    </location>
</feature>